<name>A0ABC8R128_9AQUA</name>
<reference evidence="10 11" key="1">
    <citation type="submission" date="2024-02" db="EMBL/GenBank/DDBJ databases">
        <authorList>
            <person name="Vignale AGUSTIN F."/>
            <person name="Sosa J E."/>
            <person name="Modenutti C."/>
        </authorList>
    </citation>
    <scope>NUCLEOTIDE SEQUENCE [LARGE SCALE GENOMIC DNA]</scope>
</reference>
<keyword evidence="11" id="KW-1185">Reference proteome</keyword>
<keyword evidence="8 9" id="KW-0472">Membrane</keyword>
<dbReference type="PANTHER" id="PTHR10791">
    <property type="entry name" value="RAG1-ACTIVATING PROTEIN 1"/>
    <property type="match status" value="1"/>
</dbReference>
<comment type="similarity">
    <text evidence="2 9">Belongs to the SWEET sugar transporter family.</text>
</comment>
<dbReference type="InterPro" id="IPR004316">
    <property type="entry name" value="SWEET_rpt"/>
</dbReference>
<feature type="transmembrane region" description="Helical" evidence="9">
    <location>
        <begin position="140"/>
        <end position="164"/>
    </location>
</feature>
<evidence type="ECO:0000256" key="3">
    <source>
        <dbReference type="ARBA" id="ARBA00022448"/>
    </source>
</evidence>
<evidence type="ECO:0000256" key="4">
    <source>
        <dbReference type="ARBA" id="ARBA00022597"/>
    </source>
</evidence>
<evidence type="ECO:0000256" key="1">
    <source>
        <dbReference type="ARBA" id="ARBA00004127"/>
    </source>
</evidence>
<evidence type="ECO:0000256" key="8">
    <source>
        <dbReference type="ARBA" id="ARBA00023136"/>
    </source>
</evidence>
<dbReference type="AlphaFoldDB" id="A0ABC8R128"/>
<dbReference type="PANTHER" id="PTHR10791:SF28">
    <property type="entry name" value="BIDIRECTIONAL SUGAR TRANSPORTER SWEET3"/>
    <property type="match status" value="1"/>
</dbReference>
<feature type="transmembrane region" description="Helical" evidence="9">
    <location>
        <begin position="184"/>
        <end position="209"/>
    </location>
</feature>
<evidence type="ECO:0000256" key="6">
    <source>
        <dbReference type="ARBA" id="ARBA00022737"/>
    </source>
</evidence>
<comment type="caution">
    <text evidence="10">The sequence shown here is derived from an EMBL/GenBank/DDBJ whole genome shotgun (WGS) entry which is preliminary data.</text>
</comment>
<keyword evidence="5 9" id="KW-0812">Transmembrane</keyword>
<sequence>MGDKLRLAVGVMGNLIFSFIYLKCCLHVTLCCTLVILTFSMVIKKKSTEEFSCVPYIIALLNCFLYTWYGLPVVSYRWENFPLVTTNGVGILLELSFILPYFWFASVGGKASILYEHIYRWMEIHRYMYINIVSWVQKKVAMITIPVILAFAFAAAISACVFHDHHHRKVFVGSIGLVASVAMYGSPLVVVCPNLVGSPLGILQLVLYFKYRKTGTMEEQQNWDMEKDNEKHKQQLQFVVTDTYGKI</sequence>
<gene>
    <name evidence="10" type="ORF">ILEXP_LOCUS5791</name>
</gene>
<evidence type="ECO:0000313" key="11">
    <source>
        <dbReference type="Proteomes" id="UP001642360"/>
    </source>
</evidence>
<keyword evidence="6" id="KW-0677">Repeat</keyword>
<comment type="caution">
    <text evidence="9">Lacks conserved residue(s) required for the propagation of feature annotation.</text>
</comment>
<keyword evidence="7 9" id="KW-1133">Transmembrane helix</keyword>
<protein>
    <recommendedName>
        <fullName evidence="9">Bidirectional sugar transporter SWEET</fullName>
    </recommendedName>
</protein>
<keyword evidence="3 9" id="KW-0813">Transport</keyword>
<evidence type="ECO:0000313" key="10">
    <source>
        <dbReference type="EMBL" id="CAK9138445.1"/>
    </source>
</evidence>
<dbReference type="Gene3D" id="1.20.1280.290">
    <property type="match status" value="1"/>
</dbReference>
<evidence type="ECO:0000256" key="7">
    <source>
        <dbReference type="ARBA" id="ARBA00022989"/>
    </source>
</evidence>
<comment type="function">
    <text evidence="9">Mediates both low-affinity uptake and efflux of sugar across the membrane.</text>
</comment>
<organism evidence="10 11">
    <name type="scientific">Ilex paraguariensis</name>
    <name type="common">yerba mate</name>
    <dbReference type="NCBI Taxonomy" id="185542"/>
    <lineage>
        <taxon>Eukaryota</taxon>
        <taxon>Viridiplantae</taxon>
        <taxon>Streptophyta</taxon>
        <taxon>Embryophyta</taxon>
        <taxon>Tracheophyta</taxon>
        <taxon>Spermatophyta</taxon>
        <taxon>Magnoliopsida</taxon>
        <taxon>eudicotyledons</taxon>
        <taxon>Gunneridae</taxon>
        <taxon>Pentapetalae</taxon>
        <taxon>asterids</taxon>
        <taxon>campanulids</taxon>
        <taxon>Aquifoliales</taxon>
        <taxon>Aquifoliaceae</taxon>
        <taxon>Ilex</taxon>
    </lineage>
</organism>
<evidence type="ECO:0000256" key="9">
    <source>
        <dbReference type="RuleBase" id="RU910715"/>
    </source>
</evidence>
<dbReference type="GO" id="GO:0012505">
    <property type="term" value="C:endomembrane system"/>
    <property type="evidence" value="ECO:0007669"/>
    <property type="project" value="UniProtKB-SubCell"/>
</dbReference>
<accession>A0ABC8R128</accession>
<dbReference type="InterPro" id="IPR047664">
    <property type="entry name" value="SWEET"/>
</dbReference>
<comment type="subcellular location">
    <subcellularLocation>
        <location evidence="1">Endomembrane system</location>
        <topology evidence="1">Multi-pass membrane protein</topology>
    </subcellularLocation>
</comment>
<proteinExistence type="inferred from homology"/>
<dbReference type="Pfam" id="PF03083">
    <property type="entry name" value="MtN3_slv"/>
    <property type="match status" value="1"/>
</dbReference>
<feature type="transmembrane region" description="Helical" evidence="9">
    <location>
        <begin position="54"/>
        <end position="78"/>
    </location>
</feature>
<evidence type="ECO:0000256" key="2">
    <source>
        <dbReference type="ARBA" id="ARBA00007809"/>
    </source>
</evidence>
<feature type="transmembrane region" description="Helical" evidence="9">
    <location>
        <begin position="98"/>
        <end position="119"/>
    </location>
</feature>
<keyword evidence="4 9" id="KW-0762">Sugar transport</keyword>
<dbReference type="EMBL" id="CAUOFW020000891">
    <property type="protein sequence ID" value="CAK9138445.1"/>
    <property type="molecule type" value="Genomic_DNA"/>
</dbReference>
<feature type="transmembrane region" description="Helical" evidence="9">
    <location>
        <begin position="20"/>
        <end position="42"/>
    </location>
</feature>
<evidence type="ECO:0000256" key="5">
    <source>
        <dbReference type="ARBA" id="ARBA00022692"/>
    </source>
</evidence>
<dbReference type="Proteomes" id="UP001642360">
    <property type="component" value="Unassembled WGS sequence"/>
</dbReference>